<reference evidence="1 2" key="2">
    <citation type="journal article" date="2024" name="G3 (Bethesda)">
        <title>The genome of the cryopelagic Antarctic bald notothen, Trematomus borchgrevinki.</title>
        <authorList>
            <person name="Rayamajhi N."/>
            <person name="Rivera-Colon A.G."/>
            <person name="Minhas B.F."/>
            <person name="Cheng C.C."/>
            <person name="Catchen J.M."/>
        </authorList>
    </citation>
    <scope>NUCLEOTIDE SEQUENCE [LARGE SCALE GENOMIC DNA]</scope>
    <source>
        <strain evidence="1">AGRC-2024</strain>
    </source>
</reference>
<protein>
    <submittedName>
        <fullName evidence="1">Uncharacterized protein</fullName>
    </submittedName>
</protein>
<dbReference type="EMBL" id="JBIYXZ010002078">
    <property type="protein sequence ID" value="KAL3053799.1"/>
    <property type="molecule type" value="Genomic_DNA"/>
</dbReference>
<sequence length="167" mass="18589">MNKRLIRFDLTVCTLRKLFHTDSLLVIRSSQAAQTQKRLFENKPRPKEFGESFDLMTALQPGTQGKTTFPLSVCEPSTSFHTQRLSVVAGMIKRDLLSILYPPLLLRQSHVRSTTESSSLHSPTSCSGSWVEGDQWGKLILVLVVVEVVVEVGGEPHTTAALQASRR</sequence>
<reference evidence="1 2" key="1">
    <citation type="journal article" date="2022" name="G3 (Bethesda)">
        <title>Evaluating Illumina-, Nanopore-, and PacBio-based genome assembly strategies with the bald notothen, Trematomus borchgrevinki.</title>
        <authorList>
            <person name="Rayamajhi N."/>
            <person name="Cheng C.C."/>
            <person name="Catchen J.M."/>
        </authorList>
    </citation>
    <scope>NUCLEOTIDE SEQUENCE [LARGE SCALE GENOMIC DNA]</scope>
    <source>
        <strain evidence="1">AGRC-2024</strain>
    </source>
</reference>
<keyword evidence="2" id="KW-1185">Reference proteome</keyword>
<name>A0ABD2GIB7_PAGBO</name>
<dbReference type="Proteomes" id="UP001619887">
    <property type="component" value="Unassembled WGS sequence"/>
</dbReference>
<accession>A0ABD2GIB7</accession>
<comment type="caution">
    <text evidence="1">The sequence shown here is derived from an EMBL/GenBank/DDBJ whole genome shotgun (WGS) entry which is preliminary data.</text>
</comment>
<dbReference type="AlphaFoldDB" id="A0ABD2GIB7"/>
<evidence type="ECO:0000313" key="1">
    <source>
        <dbReference type="EMBL" id="KAL3053799.1"/>
    </source>
</evidence>
<proteinExistence type="predicted"/>
<evidence type="ECO:0000313" key="2">
    <source>
        <dbReference type="Proteomes" id="UP001619887"/>
    </source>
</evidence>
<organism evidence="1 2">
    <name type="scientific">Pagothenia borchgrevinki</name>
    <name type="common">Bald rockcod</name>
    <name type="synonym">Trematomus borchgrevinki</name>
    <dbReference type="NCBI Taxonomy" id="8213"/>
    <lineage>
        <taxon>Eukaryota</taxon>
        <taxon>Metazoa</taxon>
        <taxon>Chordata</taxon>
        <taxon>Craniata</taxon>
        <taxon>Vertebrata</taxon>
        <taxon>Euteleostomi</taxon>
        <taxon>Actinopterygii</taxon>
        <taxon>Neopterygii</taxon>
        <taxon>Teleostei</taxon>
        <taxon>Neoteleostei</taxon>
        <taxon>Acanthomorphata</taxon>
        <taxon>Eupercaria</taxon>
        <taxon>Perciformes</taxon>
        <taxon>Notothenioidei</taxon>
        <taxon>Nototheniidae</taxon>
        <taxon>Pagothenia</taxon>
    </lineage>
</organism>
<gene>
    <name evidence="1" type="ORF">OYC64_006177</name>
</gene>